<dbReference type="AlphaFoldDB" id="A0AA43P819"/>
<sequence>MRYFTSDTHFGHPLVTALRGFLNNGRLRAEYLDIWQTQARTAAHAWIKQYVHDNQTSFKAICDIARHENTIIDNINEIVGHDDELWILGDLSYRCTVEHTLECLRRINCQHLHLIIGNHDRNFRLRFNDMLYENVFETIDDYCEIDMELPVLDESGKITVATTQQSIAMSHFPRLSALAEEHGDWPSNWNEFADMAPTTEGWLLYGHTHQDVPDGTDPRSVNVGLDAWDFKPVSEQQILAWLASRCADQSQSKFHPEHVSASRGKAIQDAGSRQGAVQAP</sequence>
<accession>A0AA43P819</accession>
<dbReference type="EMBL" id="JAOPMH010000008">
    <property type="protein sequence ID" value="MDH7890503.1"/>
    <property type="molecule type" value="Genomic_DNA"/>
</dbReference>
<dbReference type="Proteomes" id="UP001157379">
    <property type="component" value="Unassembled WGS sequence"/>
</dbReference>
<evidence type="ECO:0000256" key="1">
    <source>
        <dbReference type="SAM" id="MobiDB-lite"/>
    </source>
</evidence>
<dbReference type="InterPro" id="IPR029052">
    <property type="entry name" value="Metallo-depent_PP-like"/>
</dbReference>
<comment type="caution">
    <text evidence="2">The sequence shown here is derived from an EMBL/GenBank/DDBJ whole genome shotgun (WGS) entry which is preliminary data.</text>
</comment>
<name>A0AA43P819_9BIFI</name>
<organism evidence="2 4">
    <name type="scientific">Bifidobacterium catenulatum subsp. kashiwanohense</name>
    <dbReference type="NCBI Taxonomy" id="630129"/>
    <lineage>
        <taxon>Bacteria</taxon>
        <taxon>Bacillati</taxon>
        <taxon>Actinomycetota</taxon>
        <taxon>Actinomycetes</taxon>
        <taxon>Bifidobacteriales</taxon>
        <taxon>Bifidobacteriaceae</taxon>
        <taxon>Bifidobacterium</taxon>
    </lineage>
</organism>
<evidence type="ECO:0000313" key="3">
    <source>
        <dbReference type="EMBL" id="MDH7899948.1"/>
    </source>
</evidence>
<dbReference type="EMBL" id="JAOPMD010000015">
    <property type="protein sequence ID" value="MDH7899948.1"/>
    <property type="molecule type" value="Genomic_DNA"/>
</dbReference>
<evidence type="ECO:0008006" key="5">
    <source>
        <dbReference type="Google" id="ProtNLM"/>
    </source>
</evidence>
<evidence type="ECO:0000313" key="4">
    <source>
        <dbReference type="Proteomes" id="UP001161916"/>
    </source>
</evidence>
<dbReference type="Proteomes" id="UP001161916">
    <property type="component" value="Unassembled WGS sequence"/>
</dbReference>
<evidence type="ECO:0000313" key="2">
    <source>
        <dbReference type="EMBL" id="MDH7890503.1"/>
    </source>
</evidence>
<gene>
    <name evidence="3" type="ORF">OB936_07010</name>
    <name evidence="2" type="ORF">OB951_07860</name>
</gene>
<feature type="region of interest" description="Disordered" evidence="1">
    <location>
        <begin position="253"/>
        <end position="280"/>
    </location>
</feature>
<protein>
    <recommendedName>
        <fullName evidence="5">Phosphoesterase/phosphohydrolase</fullName>
    </recommendedName>
</protein>
<dbReference type="RefSeq" id="WP_065439003.1">
    <property type="nucleotide sequence ID" value="NZ_CP026729.1"/>
</dbReference>
<dbReference type="SUPFAM" id="SSF56300">
    <property type="entry name" value="Metallo-dependent phosphatases"/>
    <property type="match status" value="1"/>
</dbReference>
<proteinExistence type="predicted"/>
<reference evidence="2" key="1">
    <citation type="submission" date="2022-09" db="EMBL/GenBank/DDBJ databases">
        <authorList>
            <person name="Orihara K."/>
        </authorList>
    </citation>
    <scope>NUCLEOTIDE SEQUENCE</scope>
    <source>
        <strain evidence="3">YIT 13057</strain>
        <strain evidence="2">YIT 13062</strain>
    </source>
</reference>
<dbReference type="Gene3D" id="3.60.21.10">
    <property type="match status" value="1"/>
</dbReference>
<reference evidence="2" key="2">
    <citation type="journal article" date="2023" name="Gut Microbes">
        <title>Characterization of Bifidobacterium kashiwanohense that utilizes both milk- and plant-derived oligosaccharides.</title>
        <authorList>
            <person name="Orihara K."/>
            <person name="Yahagi K."/>
            <person name="Saito Y."/>
            <person name="Watanabe Y."/>
            <person name="Sasai T."/>
            <person name="Hara T."/>
            <person name="Tsukuda N."/>
            <person name="Oki K."/>
            <person name="Fujimoto J."/>
            <person name="Matsuki T."/>
        </authorList>
    </citation>
    <scope>NUCLEOTIDE SEQUENCE</scope>
    <source>
        <strain evidence="3">YIT 13057</strain>
        <strain evidence="2">YIT 13062</strain>
    </source>
</reference>